<sequence length="104" mass="10650">MCYTMAAGSPHPETALPASPAANPDSRRPAANPPPCPVLRIPPVPLLARPAAPPHRALFGPHPAGESLAASHSSAQALTLRSPISVADRSRCGIAAAGLFTYWG</sequence>
<keyword evidence="3" id="KW-1185">Reference proteome</keyword>
<feature type="region of interest" description="Disordered" evidence="1">
    <location>
        <begin position="1"/>
        <end position="37"/>
    </location>
</feature>
<organism evidence="2 3">
    <name type="scientific">Panicum virgatum</name>
    <name type="common">Blackwell switchgrass</name>
    <dbReference type="NCBI Taxonomy" id="38727"/>
    <lineage>
        <taxon>Eukaryota</taxon>
        <taxon>Viridiplantae</taxon>
        <taxon>Streptophyta</taxon>
        <taxon>Embryophyta</taxon>
        <taxon>Tracheophyta</taxon>
        <taxon>Spermatophyta</taxon>
        <taxon>Magnoliopsida</taxon>
        <taxon>Liliopsida</taxon>
        <taxon>Poales</taxon>
        <taxon>Poaceae</taxon>
        <taxon>PACMAD clade</taxon>
        <taxon>Panicoideae</taxon>
        <taxon>Panicodae</taxon>
        <taxon>Paniceae</taxon>
        <taxon>Panicinae</taxon>
        <taxon>Panicum</taxon>
        <taxon>Panicum sect. Hiantes</taxon>
    </lineage>
</organism>
<proteinExistence type="predicted"/>
<dbReference type="AlphaFoldDB" id="A0A8T0VFG9"/>
<feature type="region of interest" description="Disordered" evidence="1">
    <location>
        <begin position="52"/>
        <end position="74"/>
    </location>
</feature>
<dbReference type="Proteomes" id="UP000823388">
    <property type="component" value="Chromosome 2N"/>
</dbReference>
<protein>
    <submittedName>
        <fullName evidence="2">Uncharacterized protein</fullName>
    </submittedName>
</protein>
<dbReference type="EMBL" id="CM029040">
    <property type="protein sequence ID" value="KAG2633215.1"/>
    <property type="molecule type" value="Genomic_DNA"/>
</dbReference>
<name>A0A8T0VFG9_PANVG</name>
<evidence type="ECO:0000313" key="2">
    <source>
        <dbReference type="EMBL" id="KAG2633215.1"/>
    </source>
</evidence>
<comment type="caution">
    <text evidence="2">The sequence shown here is derived from an EMBL/GenBank/DDBJ whole genome shotgun (WGS) entry which is preliminary data.</text>
</comment>
<evidence type="ECO:0000256" key="1">
    <source>
        <dbReference type="SAM" id="MobiDB-lite"/>
    </source>
</evidence>
<reference evidence="2" key="1">
    <citation type="submission" date="2020-05" db="EMBL/GenBank/DDBJ databases">
        <title>WGS assembly of Panicum virgatum.</title>
        <authorList>
            <person name="Lovell J.T."/>
            <person name="Jenkins J."/>
            <person name="Shu S."/>
            <person name="Juenger T.E."/>
            <person name="Schmutz J."/>
        </authorList>
    </citation>
    <scope>NUCLEOTIDE SEQUENCE</scope>
    <source>
        <strain evidence="2">AP13</strain>
    </source>
</reference>
<accession>A0A8T0VFG9</accession>
<gene>
    <name evidence="2" type="ORF">PVAP13_2NG301115</name>
</gene>
<evidence type="ECO:0000313" key="3">
    <source>
        <dbReference type="Proteomes" id="UP000823388"/>
    </source>
</evidence>